<dbReference type="InterPro" id="IPR008197">
    <property type="entry name" value="WAP_dom"/>
</dbReference>
<dbReference type="GO" id="GO:0030414">
    <property type="term" value="F:peptidase inhibitor activity"/>
    <property type="evidence" value="ECO:0007669"/>
    <property type="project" value="InterPro"/>
</dbReference>
<name>A0A085LJ37_9BILA</name>
<dbReference type="MEROPS" id="I17.003"/>
<evidence type="ECO:0000313" key="2">
    <source>
        <dbReference type="EMBL" id="KFD44983.1"/>
    </source>
</evidence>
<evidence type="ECO:0000259" key="1">
    <source>
        <dbReference type="Pfam" id="PF00095"/>
    </source>
</evidence>
<sequence>MGHEVNKPGKCPAQPTIARRAHFCRSDKDCYGSEKCYVTKVGRECEEPLQKRMFRLTDQVHSSGQSISAAQDANP</sequence>
<dbReference type="Pfam" id="PF00095">
    <property type="entry name" value="WAP"/>
    <property type="match status" value="1"/>
</dbReference>
<feature type="non-terminal residue" evidence="2">
    <location>
        <position position="75"/>
    </location>
</feature>
<reference evidence="2 3" key="1">
    <citation type="journal article" date="2014" name="Nat. Genet.">
        <title>Genome and transcriptome of the porcine whipworm Trichuris suis.</title>
        <authorList>
            <person name="Jex A.R."/>
            <person name="Nejsum P."/>
            <person name="Schwarz E.M."/>
            <person name="Hu L."/>
            <person name="Young N.D."/>
            <person name="Hall R.S."/>
            <person name="Korhonen P.K."/>
            <person name="Liao S."/>
            <person name="Thamsborg S."/>
            <person name="Xia J."/>
            <person name="Xu P."/>
            <person name="Wang S."/>
            <person name="Scheerlinck J.P."/>
            <person name="Hofmann A."/>
            <person name="Sternberg P.W."/>
            <person name="Wang J."/>
            <person name="Gasser R.B."/>
        </authorList>
    </citation>
    <scope>NUCLEOTIDE SEQUENCE [LARGE SCALE GENOMIC DNA]</scope>
    <source>
        <strain evidence="2">DCEP-RM93M</strain>
    </source>
</reference>
<dbReference type="EMBL" id="KL363970">
    <property type="protein sequence ID" value="KFD44983.1"/>
    <property type="molecule type" value="Genomic_DNA"/>
</dbReference>
<proteinExistence type="predicted"/>
<feature type="domain" description="WAP" evidence="1">
    <location>
        <begin position="7"/>
        <end position="48"/>
    </location>
</feature>
<dbReference type="GO" id="GO:0005576">
    <property type="term" value="C:extracellular region"/>
    <property type="evidence" value="ECO:0007669"/>
    <property type="project" value="InterPro"/>
</dbReference>
<dbReference type="InterPro" id="IPR036645">
    <property type="entry name" value="Elafin-like_sf"/>
</dbReference>
<gene>
    <name evidence="2" type="ORF">M513_14135</name>
</gene>
<organism evidence="2 3">
    <name type="scientific">Trichuris suis</name>
    <name type="common">pig whipworm</name>
    <dbReference type="NCBI Taxonomy" id="68888"/>
    <lineage>
        <taxon>Eukaryota</taxon>
        <taxon>Metazoa</taxon>
        <taxon>Ecdysozoa</taxon>
        <taxon>Nematoda</taxon>
        <taxon>Enoplea</taxon>
        <taxon>Dorylaimia</taxon>
        <taxon>Trichinellida</taxon>
        <taxon>Trichuridae</taxon>
        <taxon>Trichuris</taxon>
    </lineage>
</organism>
<accession>A0A085LJ37</accession>
<protein>
    <recommendedName>
        <fullName evidence="1">WAP domain-containing protein</fullName>
    </recommendedName>
</protein>
<dbReference type="AlphaFoldDB" id="A0A085LJ37"/>
<keyword evidence="3" id="KW-1185">Reference proteome</keyword>
<dbReference type="SUPFAM" id="SSF57256">
    <property type="entry name" value="Elafin-like"/>
    <property type="match status" value="1"/>
</dbReference>
<dbReference type="Proteomes" id="UP000030764">
    <property type="component" value="Unassembled WGS sequence"/>
</dbReference>
<dbReference type="Gene3D" id="4.10.75.10">
    <property type="entry name" value="Elafin-like"/>
    <property type="match status" value="1"/>
</dbReference>
<evidence type="ECO:0000313" key="3">
    <source>
        <dbReference type="Proteomes" id="UP000030764"/>
    </source>
</evidence>